<protein>
    <submittedName>
        <fullName evidence="8">Chromate transporter</fullName>
    </submittedName>
</protein>
<dbReference type="Proteomes" id="UP001298681">
    <property type="component" value="Unassembled WGS sequence"/>
</dbReference>
<feature type="transmembrane region" description="Helical" evidence="7">
    <location>
        <begin position="77"/>
        <end position="101"/>
    </location>
</feature>
<organism evidence="8 9">
    <name type="scientific">Anaeromassilibacillus senegalensis</name>
    <dbReference type="NCBI Taxonomy" id="1673717"/>
    <lineage>
        <taxon>Bacteria</taxon>
        <taxon>Bacillati</taxon>
        <taxon>Bacillota</taxon>
        <taxon>Clostridia</taxon>
        <taxon>Eubacteriales</taxon>
        <taxon>Acutalibacteraceae</taxon>
        <taxon>Anaeromassilibacillus</taxon>
    </lineage>
</organism>
<evidence type="ECO:0000256" key="3">
    <source>
        <dbReference type="ARBA" id="ARBA00022475"/>
    </source>
</evidence>
<sequence length="190" mass="20360">MEQESLGRRCAALFVTFLKIGAFTFGGGYAMIPLIQRETIESRHWIDDQDLLDMLAIAESTPGTIAVNSATFVGYRVAGFLGALFATIGVVLPSFLVILLLAGGLEQFKELKYVSYAFEGVRAGVAVLIINAVFKLSKQCPKNVFAIVVAAAAFILVALFSLNVIVVIICAAVAGIAFQLWQKRKGGEAP</sequence>
<reference evidence="8 9" key="1">
    <citation type="submission" date="2022-01" db="EMBL/GenBank/DDBJ databases">
        <title>Collection of gut derived symbiotic bacterial strains cultured from healthy donors.</title>
        <authorList>
            <person name="Lin H."/>
            <person name="Kohout C."/>
            <person name="Waligurski E."/>
            <person name="Pamer E.G."/>
        </authorList>
    </citation>
    <scope>NUCLEOTIDE SEQUENCE [LARGE SCALE GENOMIC DNA]</scope>
    <source>
        <strain evidence="8 9">DFI.7.58</strain>
    </source>
</reference>
<comment type="similarity">
    <text evidence="2">Belongs to the chromate ion transporter (CHR) (TC 2.A.51) family.</text>
</comment>
<dbReference type="InterPro" id="IPR052518">
    <property type="entry name" value="CHR_Transporter"/>
</dbReference>
<keyword evidence="3" id="KW-1003">Cell membrane</keyword>
<proteinExistence type="inferred from homology"/>
<evidence type="ECO:0000256" key="4">
    <source>
        <dbReference type="ARBA" id="ARBA00022692"/>
    </source>
</evidence>
<dbReference type="Pfam" id="PF02417">
    <property type="entry name" value="Chromate_transp"/>
    <property type="match status" value="1"/>
</dbReference>
<evidence type="ECO:0000313" key="9">
    <source>
        <dbReference type="Proteomes" id="UP001298681"/>
    </source>
</evidence>
<comment type="subcellular location">
    <subcellularLocation>
        <location evidence="1">Cell membrane</location>
        <topology evidence="1">Multi-pass membrane protein</topology>
    </subcellularLocation>
</comment>
<keyword evidence="9" id="KW-1185">Reference proteome</keyword>
<feature type="transmembrane region" description="Helical" evidence="7">
    <location>
        <begin position="12"/>
        <end position="32"/>
    </location>
</feature>
<gene>
    <name evidence="8" type="ORF">L0P57_01605</name>
</gene>
<keyword evidence="4 7" id="KW-0812">Transmembrane</keyword>
<evidence type="ECO:0000256" key="6">
    <source>
        <dbReference type="ARBA" id="ARBA00023136"/>
    </source>
</evidence>
<name>A0ABS9MFR4_9FIRM</name>
<evidence type="ECO:0000256" key="2">
    <source>
        <dbReference type="ARBA" id="ARBA00005262"/>
    </source>
</evidence>
<dbReference type="EMBL" id="JAKNHQ010000002">
    <property type="protein sequence ID" value="MCG4609642.1"/>
    <property type="molecule type" value="Genomic_DNA"/>
</dbReference>
<evidence type="ECO:0000256" key="1">
    <source>
        <dbReference type="ARBA" id="ARBA00004651"/>
    </source>
</evidence>
<dbReference type="RefSeq" id="WP_237966321.1">
    <property type="nucleotide sequence ID" value="NZ_JAKNHQ010000002.1"/>
</dbReference>
<evidence type="ECO:0000256" key="5">
    <source>
        <dbReference type="ARBA" id="ARBA00022989"/>
    </source>
</evidence>
<dbReference type="PANTHER" id="PTHR43663:SF1">
    <property type="entry name" value="CHROMATE TRANSPORTER"/>
    <property type="match status" value="1"/>
</dbReference>
<accession>A0ABS9MFR4</accession>
<keyword evidence="5 7" id="KW-1133">Transmembrane helix</keyword>
<feature type="transmembrane region" description="Helical" evidence="7">
    <location>
        <begin position="145"/>
        <end position="178"/>
    </location>
</feature>
<evidence type="ECO:0000256" key="7">
    <source>
        <dbReference type="SAM" id="Phobius"/>
    </source>
</evidence>
<dbReference type="PANTHER" id="PTHR43663">
    <property type="entry name" value="CHROMATE TRANSPORT PROTEIN-RELATED"/>
    <property type="match status" value="1"/>
</dbReference>
<dbReference type="InterPro" id="IPR003370">
    <property type="entry name" value="Chromate_transpt"/>
</dbReference>
<feature type="transmembrane region" description="Helical" evidence="7">
    <location>
        <begin position="113"/>
        <end position="133"/>
    </location>
</feature>
<keyword evidence="6 7" id="KW-0472">Membrane</keyword>
<evidence type="ECO:0000313" key="8">
    <source>
        <dbReference type="EMBL" id="MCG4609642.1"/>
    </source>
</evidence>
<comment type="caution">
    <text evidence="8">The sequence shown here is derived from an EMBL/GenBank/DDBJ whole genome shotgun (WGS) entry which is preliminary data.</text>
</comment>